<protein>
    <recommendedName>
        <fullName evidence="3">MATH domain-containing protein</fullName>
    </recommendedName>
</protein>
<name>A0AA36CQJ1_9BILA</name>
<proteinExistence type="predicted"/>
<organism evidence="4 5">
    <name type="scientific">Mesorhabditis spiculigera</name>
    <dbReference type="NCBI Taxonomy" id="96644"/>
    <lineage>
        <taxon>Eukaryota</taxon>
        <taxon>Metazoa</taxon>
        <taxon>Ecdysozoa</taxon>
        <taxon>Nematoda</taxon>
        <taxon>Chromadorea</taxon>
        <taxon>Rhabditida</taxon>
        <taxon>Rhabditina</taxon>
        <taxon>Rhabditomorpha</taxon>
        <taxon>Rhabditoidea</taxon>
        <taxon>Rhabditidae</taxon>
        <taxon>Mesorhabditinae</taxon>
        <taxon>Mesorhabditis</taxon>
    </lineage>
</organism>
<dbReference type="InterPro" id="IPR002083">
    <property type="entry name" value="MATH/TRAF_dom"/>
</dbReference>
<feature type="region of interest" description="Disordered" evidence="2">
    <location>
        <begin position="447"/>
        <end position="467"/>
    </location>
</feature>
<sequence>MATNAPKVNPPSTSALSTQTEAGGPDEKELEGHVELVIDNPLLLKATVCSDPITIHNVTWHLLSVPKPVTTDGKTEPWLGVYVRCTPEAVYDDDWACTASVAITICNKKRPLIRRNTHAYTRTEREWGYSTYLKLAILRDEQEDFIIDGKLKITADIRARPVRSEKTREMFVAELEKWFQIAQTHIANERYDLASQANDQGIAWNKGRDPEMQGRLELQQKQIIQLSLEQGIERIQQTSVTGGKSDRAAVRAAIGTPRCLEPCCHKKATANAQLKRNALRHKKPGQTEKPPSATTRQETLPATPTGPPPIPKLAIKITGDTTATISATQLGALRERDEPATHSKAQKHEEKTPQTPGCDCCQSLDGAESLGDDREEALITMSECSYEDEETLEAPDVLQEIQCQLVDLLSQIEEFYLESPMRQTFGYLYSSDAFQRGLSERQKLKPAIETRSDQAANEAGRPSPAETSLRGCMEVEEGIADALVVTNLLISEVISLNTAAYDNPACTYNDVEEALEAYLAAKKRLEEEKSKLDKLRFRFNEVIENIREKNRHGCRLAKLIADEEAEIHRYLDLLFDSTQKVKSLMKDLEQARKKHSEELKTIKAEHNFRTSKLDEAKAAIEELEKQSASLAVDSHKKLTALAKKHQNAQQKTREMQQKCARNNDALAETLAALKQVGPRVQRAQLSSLKVQLESMVSLQENRCAAATEELVRLLEYERTVRDSDFRGLDWKPYLDKSVSDWRAYVERLEQALAKLKHEGEQLLVKAETSTVSLDMCASLEPQDLPRRPATFRPPLHLVNDNSIDTTRKSIQAQKLTAGLQQAYTPSPDSSPLPGEWMQPPGPGYPRVPLTSQWTQPLGPGYPRVLSPLPTPTPEVQQDENRNIVPSAAFGPIGPPPKKPQ</sequence>
<feature type="non-terminal residue" evidence="4">
    <location>
        <position position="1"/>
    </location>
</feature>
<gene>
    <name evidence="4" type="ORF">MSPICULIGERA_LOCUS10892</name>
</gene>
<feature type="coiled-coil region" evidence="1">
    <location>
        <begin position="574"/>
        <end position="658"/>
    </location>
</feature>
<evidence type="ECO:0000313" key="4">
    <source>
        <dbReference type="EMBL" id="CAJ0572508.1"/>
    </source>
</evidence>
<evidence type="ECO:0000256" key="1">
    <source>
        <dbReference type="SAM" id="Coils"/>
    </source>
</evidence>
<dbReference type="EMBL" id="CATQJA010002600">
    <property type="protein sequence ID" value="CAJ0572508.1"/>
    <property type="molecule type" value="Genomic_DNA"/>
</dbReference>
<dbReference type="Proteomes" id="UP001177023">
    <property type="component" value="Unassembled WGS sequence"/>
</dbReference>
<evidence type="ECO:0000313" key="5">
    <source>
        <dbReference type="Proteomes" id="UP001177023"/>
    </source>
</evidence>
<keyword evidence="5" id="KW-1185">Reference proteome</keyword>
<dbReference type="Gene3D" id="2.60.210.10">
    <property type="entry name" value="Apoptosis, Tumor Necrosis Factor Receptor Associated Protein 2, Chain A"/>
    <property type="match status" value="1"/>
</dbReference>
<comment type="caution">
    <text evidence="4">The sequence shown here is derived from an EMBL/GenBank/DDBJ whole genome shotgun (WGS) entry which is preliminary data.</text>
</comment>
<evidence type="ECO:0000256" key="2">
    <source>
        <dbReference type="SAM" id="MobiDB-lite"/>
    </source>
</evidence>
<dbReference type="AlphaFoldDB" id="A0AA36CQJ1"/>
<dbReference type="PROSITE" id="PS50144">
    <property type="entry name" value="MATH"/>
    <property type="match status" value="1"/>
</dbReference>
<dbReference type="Pfam" id="PF22486">
    <property type="entry name" value="MATH_2"/>
    <property type="match status" value="1"/>
</dbReference>
<feature type="compositionally biased region" description="Polar residues" evidence="2">
    <location>
        <begin position="10"/>
        <end position="21"/>
    </location>
</feature>
<feature type="region of interest" description="Disordered" evidence="2">
    <location>
        <begin position="275"/>
        <end position="314"/>
    </location>
</feature>
<dbReference type="InterPro" id="IPR008974">
    <property type="entry name" value="TRAF-like"/>
</dbReference>
<accession>A0AA36CQJ1</accession>
<feature type="compositionally biased region" description="Basic and acidic residues" evidence="2">
    <location>
        <begin position="333"/>
        <end position="352"/>
    </location>
</feature>
<feature type="coiled-coil region" evidence="1">
    <location>
        <begin position="738"/>
        <end position="765"/>
    </location>
</feature>
<feature type="region of interest" description="Disordered" evidence="2">
    <location>
        <begin position="329"/>
        <end position="359"/>
    </location>
</feature>
<keyword evidence="1" id="KW-0175">Coiled coil</keyword>
<feature type="domain" description="MATH" evidence="3">
    <location>
        <begin position="31"/>
        <end position="157"/>
    </location>
</feature>
<evidence type="ECO:0000259" key="3">
    <source>
        <dbReference type="PROSITE" id="PS50144"/>
    </source>
</evidence>
<feature type="region of interest" description="Disordered" evidence="2">
    <location>
        <begin position="783"/>
        <end position="804"/>
    </location>
</feature>
<dbReference type="SUPFAM" id="SSF49599">
    <property type="entry name" value="TRAF domain-like"/>
    <property type="match status" value="1"/>
</dbReference>
<feature type="region of interest" description="Disordered" evidence="2">
    <location>
        <begin position="821"/>
        <end position="900"/>
    </location>
</feature>
<reference evidence="4" key="1">
    <citation type="submission" date="2023-06" db="EMBL/GenBank/DDBJ databases">
        <authorList>
            <person name="Delattre M."/>
        </authorList>
    </citation>
    <scope>NUCLEOTIDE SEQUENCE</scope>
    <source>
        <strain evidence="4">AF72</strain>
    </source>
</reference>
<feature type="region of interest" description="Disordered" evidence="2">
    <location>
        <begin position="1"/>
        <end position="27"/>
    </location>
</feature>
<feature type="coiled-coil region" evidence="1">
    <location>
        <begin position="508"/>
        <end position="545"/>
    </location>
</feature>